<keyword evidence="1" id="KW-0472">Membrane</keyword>
<evidence type="ECO:0000313" key="3">
    <source>
        <dbReference type="Proteomes" id="UP000199317"/>
    </source>
</evidence>
<dbReference type="Pfam" id="PF05545">
    <property type="entry name" value="FixQ"/>
    <property type="match status" value="1"/>
</dbReference>
<evidence type="ECO:0000256" key="1">
    <source>
        <dbReference type="SAM" id="Phobius"/>
    </source>
</evidence>
<accession>A0A1H0S3S6</accession>
<keyword evidence="1" id="KW-0812">Transmembrane</keyword>
<name>A0A1H0S3S6_9BURK</name>
<keyword evidence="3" id="KW-1185">Reference proteome</keyword>
<dbReference type="AlphaFoldDB" id="A0A1H0S3S6"/>
<keyword evidence="1" id="KW-1133">Transmembrane helix</keyword>
<feature type="transmembrane region" description="Helical" evidence="1">
    <location>
        <begin position="6"/>
        <end position="26"/>
    </location>
</feature>
<dbReference type="Proteomes" id="UP000199317">
    <property type="component" value="Unassembled WGS sequence"/>
</dbReference>
<organism evidence="2 3">
    <name type="scientific">Paracidovorax cattleyae</name>
    <dbReference type="NCBI Taxonomy" id="80868"/>
    <lineage>
        <taxon>Bacteria</taxon>
        <taxon>Pseudomonadati</taxon>
        <taxon>Pseudomonadota</taxon>
        <taxon>Betaproteobacteria</taxon>
        <taxon>Burkholderiales</taxon>
        <taxon>Comamonadaceae</taxon>
        <taxon>Paracidovorax</taxon>
    </lineage>
</organism>
<dbReference type="CDD" id="cd01324">
    <property type="entry name" value="cbb3_Oxidase_CcoQ"/>
    <property type="match status" value="1"/>
</dbReference>
<gene>
    <name evidence="2" type="ORF">SAMN04489708_11181</name>
</gene>
<sequence>MDITTVRIAATLISFALFLGILAWTFSRGNRSRFEEAAQLPFTEPDAPLNSFENEKNHE</sequence>
<protein>
    <submittedName>
        <fullName evidence="2">Cytochrome c oxidase cbb3-type subunit 4</fullName>
    </submittedName>
</protein>
<dbReference type="OrthoDB" id="8604580at2"/>
<dbReference type="RefSeq" id="WP_013594007.1">
    <property type="nucleotide sequence ID" value="NZ_CP028290.1"/>
</dbReference>
<evidence type="ECO:0000313" key="2">
    <source>
        <dbReference type="EMBL" id="SDP35908.1"/>
    </source>
</evidence>
<dbReference type="GeneID" id="34239792"/>
<reference evidence="3" key="1">
    <citation type="submission" date="2016-10" db="EMBL/GenBank/DDBJ databases">
        <authorList>
            <person name="Varghese N."/>
            <person name="Submissions S."/>
        </authorList>
    </citation>
    <scope>NUCLEOTIDE SEQUENCE [LARGE SCALE GENOMIC DNA]</scope>
    <source>
        <strain evidence="3">DSM 17101</strain>
    </source>
</reference>
<proteinExistence type="predicted"/>
<dbReference type="InterPro" id="IPR008621">
    <property type="entry name" value="Cbb3-typ_cyt_oxidase_comp"/>
</dbReference>
<dbReference type="EMBL" id="FNJL01000011">
    <property type="protein sequence ID" value="SDP35908.1"/>
    <property type="molecule type" value="Genomic_DNA"/>
</dbReference>